<dbReference type="EMBL" id="JBHRTO010000001">
    <property type="protein sequence ID" value="MFC3179424.1"/>
    <property type="molecule type" value="Genomic_DNA"/>
</dbReference>
<dbReference type="PANTHER" id="PTHR30050:SF5">
    <property type="entry name" value="DNAA REGULATORY INACTIVATOR HDA"/>
    <property type="match status" value="1"/>
</dbReference>
<protein>
    <submittedName>
        <fullName evidence="1">Chromosomal replication initiator DnaA</fullName>
    </submittedName>
</protein>
<keyword evidence="2" id="KW-1185">Reference proteome</keyword>
<gene>
    <name evidence="1" type="ORF">ACFOGH_00335</name>
</gene>
<accession>A0ABV7IXX2</accession>
<dbReference type="RefSeq" id="WP_380071072.1">
    <property type="nucleotide sequence ID" value="NZ_JBHRTO010000001.1"/>
</dbReference>
<sequence>MSRQLAFDLPSGEAFRRADFFTSPANAQALASIEAWQHWPGGKLVLVGPEGAGKTHLAHIWAEIAGAEVIAAHRLPETDLHDLAEGPVAVENADQIAGDREAEVALFHLHNLLDGRGLLVTAAHSPRDWGVALPDLLSRMQAASVAQLDPPDDMLLSAVLIKLFADRQIAVPPNLIPYLVSRMDRSIAAAREWVKFLDARALALGRPVTRALAAEVLDLAEAR</sequence>
<dbReference type="PANTHER" id="PTHR30050">
    <property type="entry name" value="CHROMOSOMAL REPLICATION INITIATOR PROTEIN DNAA"/>
    <property type="match status" value="1"/>
</dbReference>
<name>A0ABV7IXX2_9RHOB</name>
<organism evidence="1 2">
    <name type="scientific">Cypionkella sinensis</name>
    <dbReference type="NCBI Taxonomy" id="1756043"/>
    <lineage>
        <taxon>Bacteria</taxon>
        <taxon>Pseudomonadati</taxon>
        <taxon>Pseudomonadota</taxon>
        <taxon>Alphaproteobacteria</taxon>
        <taxon>Rhodobacterales</taxon>
        <taxon>Paracoccaceae</taxon>
        <taxon>Cypionkella</taxon>
    </lineage>
</organism>
<dbReference type="InterPro" id="IPR027417">
    <property type="entry name" value="P-loop_NTPase"/>
</dbReference>
<comment type="caution">
    <text evidence="1">The sequence shown here is derived from an EMBL/GenBank/DDBJ whole genome shotgun (WGS) entry which is preliminary data.</text>
</comment>
<proteinExistence type="predicted"/>
<evidence type="ECO:0000313" key="2">
    <source>
        <dbReference type="Proteomes" id="UP001595547"/>
    </source>
</evidence>
<reference evidence="2" key="1">
    <citation type="journal article" date="2019" name="Int. J. Syst. Evol. Microbiol.">
        <title>The Global Catalogue of Microorganisms (GCM) 10K type strain sequencing project: providing services to taxonomists for standard genome sequencing and annotation.</title>
        <authorList>
            <consortium name="The Broad Institute Genomics Platform"/>
            <consortium name="The Broad Institute Genome Sequencing Center for Infectious Disease"/>
            <person name="Wu L."/>
            <person name="Ma J."/>
        </authorList>
    </citation>
    <scope>NUCLEOTIDE SEQUENCE [LARGE SCALE GENOMIC DNA]</scope>
    <source>
        <strain evidence="2">KCTC 52039</strain>
    </source>
</reference>
<dbReference type="Gene3D" id="3.40.50.300">
    <property type="entry name" value="P-loop containing nucleotide triphosphate hydrolases"/>
    <property type="match status" value="1"/>
</dbReference>
<dbReference type="Gene3D" id="1.10.8.60">
    <property type="match status" value="1"/>
</dbReference>
<dbReference type="Proteomes" id="UP001595547">
    <property type="component" value="Unassembled WGS sequence"/>
</dbReference>
<evidence type="ECO:0000313" key="1">
    <source>
        <dbReference type="EMBL" id="MFC3179424.1"/>
    </source>
</evidence>
<dbReference type="SUPFAM" id="SSF52540">
    <property type="entry name" value="P-loop containing nucleoside triphosphate hydrolases"/>
    <property type="match status" value="1"/>
</dbReference>